<evidence type="ECO:0000313" key="2">
    <source>
        <dbReference type="Proteomes" id="UP000183635"/>
    </source>
</evidence>
<proteinExistence type="predicted"/>
<dbReference type="STRING" id="34004.SAMN04488021_1209"/>
<reference evidence="1 2" key="1">
    <citation type="submission" date="2016-10" db="EMBL/GenBank/DDBJ databases">
        <authorList>
            <person name="de Groot N.N."/>
        </authorList>
    </citation>
    <scope>NUCLEOTIDE SEQUENCE [LARGE SCALE GENOMIC DNA]</scope>
    <source>
        <strain evidence="1 2">DSM 8537</strain>
    </source>
</reference>
<protein>
    <submittedName>
        <fullName evidence="1">Uncharacterized protein</fullName>
    </submittedName>
</protein>
<dbReference type="EMBL" id="FOPU01000020">
    <property type="protein sequence ID" value="SFH58346.1"/>
    <property type="molecule type" value="Genomic_DNA"/>
</dbReference>
<evidence type="ECO:0000313" key="1">
    <source>
        <dbReference type="EMBL" id="SFH58346.1"/>
    </source>
</evidence>
<dbReference type="Proteomes" id="UP000183635">
    <property type="component" value="Unassembled WGS sequence"/>
</dbReference>
<name>A0A1I3B8F7_9RHOB</name>
<dbReference type="RefSeq" id="WP_231964727.1">
    <property type="nucleotide sequence ID" value="NZ_CBCRYP010000021.1"/>
</dbReference>
<accession>A0A1I3B8F7</accession>
<sequence>MPAATAASANQLLNAFSERGLPCVVTTRGIKVVTEDGRESELVQTGGDLYDEIPLWTGMDELTVPAQWNRDGTVTLRQDYPLPMTVLGIAIGISIGRN</sequence>
<dbReference type="AlphaFoldDB" id="A0A1I3B8F7"/>
<keyword evidence="2" id="KW-1185">Reference proteome</keyword>
<gene>
    <name evidence="1" type="ORF">SAMN04488021_1209</name>
</gene>
<organism evidence="1 2">
    <name type="scientific">Paracoccus aminovorans</name>
    <dbReference type="NCBI Taxonomy" id="34004"/>
    <lineage>
        <taxon>Bacteria</taxon>
        <taxon>Pseudomonadati</taxon>
        <taxon>Pseudomonadota</taxon>
        <taxon>Alphaproteobacteria</taxon>
        <taxon>Rhodobacterales</taxon>
        <taxon>Paracoccaceae</taxon>
        <taxon>Paracoccus</taxon>
    </lineage>
</organism>